<gene>
    <name evidence="12" type="ORF">JF259_12560</name>
</gene>
<comment type="similarity">
    <text evidence="8 9">Belongs to the TonB-dependent receptor family.</text>
</comment>
<evidence type="ECO:0000256" key="3">
    <source>
        <dbReference type="ARBA" id="ARBA00022452"/>
    </source>
</evidence>
<keyword evidence="2 8" id="KW-0813">Transport</keyword>
<dbReference type="EMBL" id="JAELVQ010000017">
    <property type="protein sequence ID" value="MBJ6368921.1"/>
    <property type="molecule type" value="Genomic_DNA"/>
</dbReference>
<evidence type="ECO:0000256" key="5">
    <source>
        <dbReference type="ARBA" id="ARBA00023077"/>
    </source>
</evidence>
<evidence type="ECO:0000313" key="12">
    <source>
        <dbReference type="EMBL" id="MBJ6368921.1"/>
    </source>
</evidence>
<dbReference type="InterPro" id="IPR023997">
    <property type="entry name" value="TonB-dep_OMP_SusC/RagA_CS"/>
</dbReference>
<dbReference type="Pfam" id="PF07715">
    <property type="entry name" value="Plug"/>
    <property type="match status" value="1"/>
</dbReference>
<sequence>MRLKLKEYSTSLTLNFDLKMKLTTLFLIVSLFQLQANESYAQRTKITLTLENVRLENVLDKIESLTEFKFIYKDSEVDYHKITSIKVQKERVSSVLDKLFKNLNIVYKVVDKQIILKSKKELSVPINEVNIEDEFETLPQGVDIKGTIVDSNGQPLPGANILEKGTANGMQSDFDGNFSLTVANKDAILVVSYVGFLTKEIIVGDQTNITVTLVENAAELAEVVVVGFGTQKKANVTGATGSVDMEDVLGNRPVTNPIAAIQGTIPGLQITTNSGQPGASGLGINIRGTTSINGGSPLVLLNNVPVSIEDINPQDVQSITVLKDASATSIYGARAAFGVILITTKTPARDQPVKFNYSSTFSLAYPEDIPDKAPTYDFINALNDWGTNPFWTGQDIPSWVDFLEEYRANPSAYPEGYAELDGLRYPLADTDLIGEWIDDLGLTQIHNFNFSGGGKNSSYRVSAGYSDEDGIIVTRNDSYRKYNINAALTSNLTAKLTSTTNIIYRYSTQRTPLGSYSNSISFNPYSPAKGNFVFDDGTEVPYDTPANRELLKVAPKILNDNIRFFQKLDYNLVKGLNLVGEYTFEKRNFTRTTSDNQILTVNPERFVLNAVDPVNTFFRKENTQTEYNALNLYGKYTIDINKHNFSVLAGINNEESSFESFDAQRNGLINVDLPSLSGATGAQTTDDSYGEWSVLGYFGRLNYNFDEKYFLEVSGRYDGSSRFPDGNRFGFFPSFSAGWHLGRESFMESIDFLSSLKLRGSWGEIGNQNTSSLYPAVPGLGITDYGETGTVNWLNEDTGSRYSTLSLPNLVSSSFTWETVQTLNLGFDAAFFKSRLSTSFDWFKRKTLDMLAPGAELPAILGADAPLENVADLESTGWELALTWNDKIGDFKYTIGATLYDYQSKITKFDNPAGLLSQYYVGEKLGNIWGYTTDGYYTVDDFEPGTLNEDPSSPNYLTGGTLKDGIPHWEGRNQNPGDIKFVDFDGDGIITDGNNTLENPGDRKVIGNNTRRYQYGFFGNFSYKNFDFSFLANGVGKRDIYLNNRVRFPYLDEFSVVYKSQLDYWTPDNQDAFFPRNYPLGGVNYGVSRSTQTKYMLNGAYLRIKNLTLGYSIPKAILKKNKIDKLRIYVAGENLFSFNDYPDGINTELITRGSGAIYPFLKSYSVGLNLTF</sequence>
<dbReference type="InterPro" id="IPR000531">
    <property type="entry name" value="Beta-barrel_TonB"/>
</dbReference>
<keyword evidence="7 8" id="KW-0998">Cell outer membrane</keyword>
<comment type="caution">
    <text evidence="12">The sequence shown here is derived from an EMBL/GenBank/DDBJ whole genome shotgun (WGS) entry which is preliminary data.</text>
</comment>
<keyword evidence="5 9" id="KW-0798">TonB box</keyword>
<evidence type="ECO:0000256" key="1">
    <source>
        <dbReference type="ARBA" id="ARBA00004571"/>
    </source>
</evidence>
<organism evidence="12 13">
    <name type="scientific">Snuella sedimenti</name>
    <dbReference type="NCBI Taxonomy" id="2798802"/>
    <lineage>
        <taxon>Bacteria</taxon>
        <taxon>Pseudomonadati</taxon>
        <taxon>Bacteroidota</taxon>
        <taxon>Flavobacteriia</taxon>
        <taxon>Flavobacteriales</taxon>
        <taxon>Flavobacteriaceae</taxon>
        <taxon>Snuella</taxon>
    </lineage>
</organism>
<keyword evidence="6 8" id="KW-0472">Membrane</keyword>
<dbReference type="InterPro" id="IPR023996">
    <property type="entry name" value="TonB-dep_OMP_SusC/RagA"/>
</dbReference>
<dbReference type="RefSeq" id="WP_199115683.1">
    <property type="nucleotide sequence ID" value="NZ_JAELVQ010000017.1"/>
</dbReference>
<dbReference type="NCBIfam" id="TIGR04056">
    <property type="entry name" value="OMP_RagA_SusC"/>
    <property type="match status" value="1"/>
</dbReference>
<evidence type="ECO:0000256" key="2">
    <source>
        <dbReference type="ARBA" id="ARBA00022448"/>
    </source>
</evidence>
<feature type="domain" description="TonB-dependent receptor-like beta-barrel" evidence="10">
    <location>
        <begin position="567"/>
        <end position="1135"/>
    </location>
</feature>
<dbReference type="InterPro" id="IPR008969">
    <property type="entry name" value="CarboxyPept-like_regulatory"/>
</dbReference>
<dbReference type="InterPro" id="IPR037066">
    <property type="entry name" value="Plug_dom_sf"/>
</dbReference>
<dbReference type="InterPro" id="IPR036942">
    <property type="entry name" value="Beta-barrel_TonB_sf"/>
</dbReference>
<name>A0A8J7LYS7_9FLAO</name>
<dbReference type="Gene3D" id="2.40.170.20">
    <property type="entry name" value="TonB-dependent receptor, beta-barrel domain"/>
    <property type="match status" value="1"/>
</dbReference>
<dbReference type="Gene3D" id="2.170.130.10">
    <property type="entry name" value="TonB-dependent receptor, plug domain"/>
    <property type="match status" value="1"/>
</dbReference>
<evidence type="ECO:0000256" key="8">
    <source>
        <dbReference type="PROSITE-ProRule" id="PRU01360"/>
    </source>
</evidence>
<keyword evidence="3 8" id="KW-1134">Transmembrane beta strand</keyword>
<proteinExistence type="inferred from homology"/>
<protein>
    <submittedName>
        <fullName evidence="12">TonB-dependent receptor</fullName>
    </submittedName>
</protein>
<accession>A0A8J7LYS7</accession>
<dbReference type="Gene3D" id="2.60.40.1120">
    <property type="entry name" value="Carboxypeptidase-like, regulatory domain"/>
    <property type="match status" value="1"/>
</dbReference>
<reference evidence="12" key="1">
    <citation type="submission" date="2020-12" db="EMBL/GenBank/DDBJ databases">
        <title>Snuella sp. nov., isolated from sediment in Incheon.</title>
        <authorList>
            <person name="Kim W."/>
        </authorList>
    </citation>
    <scope>NUCLEOTIDE SEQUENCE</scope>
    <source>
        <strain evidence="12">CAU 1569</strain>
    </source>
</reference>
<evidence type="ECO:0000259" key="10">
    <source>
        <dbReference type="Pfam" id="PF00593"/>
    </source>
</evidence>
<dbReference type="Pfam" id="PF13715">
    <property type="entry name" value="CarbopepD_reg_2"/>
    <property type="match status" value="1"/>
</dbReference>
<dbReference type="InterPro" id="IPR039426">
    <property type="entry name" value="TonB-dep_rcpt-like"/>
</dbReference>
<dbReference type="AlphaFoldDB" id="A0A8J7LYS7"/>
<evidence type="ECO:0000256" key="6">
    <source>
        <dbReference type="ARBA" id="ARBA00023136"/>
    </source>
</evidence>
<evidence type="ECO:0000313" key="13">
    <source>
        <dbReference type="Proteomes" id="UP000610931"/>
    </source>
</evidence>
<keyword evidence="12" id="KW-0675">Receptor</keyword>
<evidence type="ECO:0000259" key="11">
    <source>
        <dbReference type="Pfam" id="PF07715"/>
    </source>
</evidence>
<dbReference type="InterPro" id="IPR012910">
    <property type="entry name" value="Plug_dom"/>
</dbReference>
<feature type="domain" description="TonB-dependent receptor plug" evidence="11">
    <location>
        <begin position="234"/>
        <end position="339"/>
    </location>
</feature>
<evidence type="ECO:0000256" key="9">
    <source>
        <dbReference type="RuleBase" id="RU003357"/>
    </source>
</evidence>
<keyword evidence="4 8" id="KW-0812">Transmembrane</keyword>
<comment type="subcellular location">
    <subcellularLocation>
        <location evidence="1 8">Cell outer membrane</location>
        <topology evidence="1 8">Multi-pass membrane protein</topology>
    </subcellularLocation>
</comment>
<keyword evidence="13" id="KW-1185">Reference proteome</keyword>
<dbReference type="Proteomes" id="UP000610931">
    <property type="component" value="Unassembled WGS sequence"/>
</dbReference>
<dbReference type="PROSITE" id="PS52016">
    <property type="entry name" value="TONB_DEPENDENT_REC_3"/>
    <property type="match status" value="1"/>
</dbReference>
<evidence type="ECO:0000256" key="7">
    <source>
        <dbReference type="ARBA" id="ARBA00023237"/>
    </source>
</evidence>
<dbReference type="NCBIfam" id="TIGR04057">
    <property type="entry name" value="SusC_RagA_signa"/>
    <property type="match status" value="1"/>
</dbReference>
<evidence type="ECO:0000256" key="4">
    <source>
        <dbReference type="ARBA" id="ARBA00022692"/>
    </source>
</evidence>
<dbReference type="SUPFAM" id="SSF49464">
    <property type="entry name" value="Carboxypeptidase regulatory domain-like"/>
    <property type="match status" value="1"/>
</dbReference>
<dbReference type="Pfam" id="PF00593">
    <property type="entry name" value="TonB_dep_Rec_b-barrel"/>
    <property type="match status" value="1"/>
</dbReference>
<dbReference type="GO" id="GO:0009279">
    <property type="term" value="C:cell outer membrane"/>
    <property type="evidence" value="ECO:0007669"/>
    <property type="project" value="UniProtKB-SubCell"/>
</dbReference>
<dbReference type="SUPFAM" id="SSF56935">
    <property type="entry name" value="Porins"/>
    <property type="match status" value="1"/>
</dbReference>